<gene>
    <name evidence="3" type="ORF">KF282_0048</name>
</gene>
<accession>A0A0V8D5E6</accession>
<protein>
    <submittedName>
        <fullName evidence="3">Uncharacterized protein</fullName>
    </submittedName>
</protein>
<evidence type="ECO:0000256" key="1">
    <source>
        <dbReference type="SAM" id="MobiDB-lite"/>
    </source>
</evidence>
<dbReference type="PATRIC" id="fig|1360.105.peg.2527"/>
<feature type="compositionally biased region" description="Low complexity" evidence="1">
    <location>
        <begin position="106"/>
        <end position="116"/>
    </location>
</feature>
<evidence type="ECO:0000313" key="3">
    <source>
        <dbReference type="EMBL" id="KSU08798.1"/>
    </source>
</evidence>
<keyword evidence="2" id="KW-0472">Membrane</keyword>
<reference evidence="4" key="1">
    <citation type="submission" date="2015-10" db="EMBL/GenBank/DDBJ databases">
        <title>Draft Genome Sequences of 11 Lactococcus lactis subspecies cremoris strains.</title>
        <authorList>
            <person name="Wels M."/>
            <person name="Backus L."/>
            <person name="Boekhorst J."/>
            <person name="Dijkstra A."/>
            <person name="Beerthuizen M."/>
            <person name="Kelly W."/>
            <person name="Siezen R."/>
            <person name="Bachmann H."/>
            <person name="Van Hijum S."/>
        </authorList>
    </citation>
    <scope>NUCLEOTIDE SEQUENCE [LARGE SCALE GENOMIC DNA]</scope>
    <source>
        <strain evidence="4">KF282</strain>
    </source>
</reference>
<keyword evidence="2" id="KW-0812">Transmembrane</keyword>
<name>A0A0V8D5E6_LACLL</name>
<feature type="region of interest" description="Disordered" evidence="1">
    <location>
        <begin position="92"/>
        <end position="116"/>
    </location>
</feature>
<dbReference type="EMBL" id="LKLN01000003">
    <property type="protein sequence ID" value="KSU08798.1"/>
    <property type="molecule type" value="Genomic_DNA"/>
</dbReference>
<organism evidence="3 4">
    <name type="scientific">Lactococcus lactis subsp. lactis</name>
    <name type="common">Streptococcus lactis</name>
    <dbReference type="NCBI Taxonomy" id="1360"/>
    <lineage>
        <taxon>Bacteria</taxon>
        <taxon>Bacillati</taxon>
        <taxon>Bacillota</taxon>
        <taxon>Bacilli</taxon>
        <taxon>Lactobacillales</taxon>
        <taxon>Streptococcaceae</taxon>
        <taxon>Lactococcus</taxon>
    </lineage>
</organism>
<sequence>MATKEEWKDYFELTHKRTPTLEEYSEALKNNEFQNEETVEEVFSSPVEISPQKVRRFFSNKLVIISSSLVVLLIIAFFIVELVFFYKPSPKEELKSFGNSKTSQTSEIKPSESQIKSSSSTVSSSWQTLNKEQKLPYFAAWIQNSQGKYVVFDGNENITYIVNMGTNGVQSLDDIVKVSQNAVRIIKENNNYSLQVVNMSQVNSGMSWSELTWETQETMSDSAIYNRFKDSLEPNQISEIKSESEPQITKTNVVPASFKMDIGGGAGGVELGSRFVNTDGTSNSVTLDVLNTSKNQISYKLQWFEKSNEALEYTIPPETGDLSLGYRGFPTSGADGKGNKFVFSQQDMGHFQVQFTGPLGDNIASVSSTDNHGWKIDFTDGMQVNGSVTKIPDSPHSSGTFTVSQGQGKTTEEEIGITNCIAYIFFNGSV</sequence>
<evidence type="ECO:0000313" key="4">
    <source>
        <dbReference type="Proteomes" id="UP000053058"/>
    </source>
</evidence>
<evidence type="ECO:0000256" key="2">
    <source>
        <dbReference type="SAM" id="Phobius"/>
    </source>
</evidence>
<dbReference type="Proteomes" id="UP000053058">
    <property type="component" value="Unassembled WGS sequence"/>
</dbReference>
<feature type="transmembrane region" description="Helical" evidence="2">
    <location>
        <begin position="62"/>
        <end position="86"/>
    </location>
</feature>
<dbReference type="RefSeq" id="WP_058218903.1">
    <property type="nucleotide sequence ID" value="NZ_LKLN01000003.1"/>
</dbReference>
<dbReference type="AlphaFoldDB" id="A0A0V8D5E6"/>
<comment type="caution">
    <text evidence="3">The sequence shown here is derived from an EMBL/GenBank/DDBJ whole genome shotgun (WGS) entry which is preliminary data.</text>
</comment>
<keyword evidence="2" id="KW-1133">Transmembrane helix</keyword>
<proteinExistence type="predicted"/>